<evidence type="ECO:0000259" key="1">
    <source>
        <dbReference type="Pfam" id="PF04149"/>
    </source>
</evidence>
<dbReference type="InterPro" id="IPR007278">
    <property type="entry name" value="DUF397"/>
</dbReference>
<name>A0A1I2BDW8_9ACTN</name>
<dbReference type="Pfam" id="PF04149">
    <property type="entry name" value="DUF397"/>
    <property type="match status" value="1"/>
</dbReference>
<feature type="domain" description="DUF397" evidence="1">
    <location>
        <begin position="10"/>
        <end position="60"/>
    </location>
</feature>
<evidence type="ECO:0000313" key="2">
    <source>
        <dbReference type="EMBL" id="SFE53503.1"/>
    </source>
</evidence>
<keyword evidence="3" id="KW-1185">Reference proteome</keyword>
<protein>
    <recommendedName>
        <fullName evidence="1">DUF397 domain-containing protein</fullName>
    </recommendedName>
</protein>
<gene>
    <name evidence="2" type="ORF">SAMN04487819_1168</name>
</gene>
<dbReference type="EMBL" id="FOMZ01000016">
    <property type="protein sequence ID" value="SFE53503.1"/>
    <property type="molecule type" value="Genomic_DNA"/>
</dbReference>
<sequence length="66" mass="7641">MVTAERHSPRWFVSSYSGGNNNNCVEVRFTSQGTEVRDTKNRTAGTLSFTRTHWTEFLRTLFDRIA</sequence>
<dbReference type="Proteomes" id="UP000198716">
    <property type="component" value="Unassembled WGS sequence"/>
</dbReference>
<proteinExistence type="predicted"/>
<dbReference type="AlphaFoldDB" id="A0A1I2BDW8"/>
<accession>A0A1I2BDW8</accession>
<dbReference type="RefSeq" id="WP_092929130.1">
    <property type="nucleotide sequence ID" value="NZ_FOMZ01000016.1"/>
</dbReference>
<reference evidence="3" key="1">
    <citation type="submission" date="2016-10" db="EMBL/GenBank/DDBJ databases">
        <authorList>
            <person name="Varghese N."/>
            <person name="Submissions S."/>
        </authorList>
    </citation>
    <scope>NUCLEOTIDE SEQUENCE [LARGE SCALE GENOMIC DNA]</scope>
    <source>
        <strain evidence="3">DSM 45004</strain>
    </source>
</reference>
<organism evidence="2 3">
    <name type="scientific">Actinopolyspora alba</name>
    <dbReference type="NCBI Taxonomy" id="673379"/>
    <lineage>
        <taxon>Bacteria</taxon>
        <taxon>Bacillati</taxon>
        <taxon>Actinomycetota</taxon>
        <taxon>Actinomycetes</taxon>
        <taxon>Actinopolysporales</taxon>
        <taxon>Actinopolysporaceae</taxon>
        <taxon>Actinopolyspora</taxon>
        <taxon>Actinopolyspora alba group</taxon>
    </lineage>
</organism>
<evidence type="ECO:0000313" key="3">
    <source>
        <dbReference type="Proteomes" id="UP000198716"/>
    </source>
</evidence>